<dbReference type="RefSeq" id="WP_106837835.1">
    <property type="nucleotide sequence ID" value="NZ_JBCNIW010000040.1"/>
</dbReference>
<protein>
    <recommendedName>
        <fullName evidence="3">Carbon monoxide dehydrogenase</fullName>
    </recommendedName>
</protein>
<evidence type="ECO:0000313" key="2">
    <source>
        <dbReference type="Proteomes" id="UP000240419"/>
    </source>
</evidence>
<dbReference type="PANTHER" id="PTHR38588">
    <property type="entry name" value="BLL0334 PROTEIN"/>
    <property type="match status" value="1"/>
</dbReference>
<evidence type="ECO:0008006" key="3">
    <source>
        <dbReference type="Google" id="ProtNLM"/>
    </source>
</evidence>
<dbReference type="PANTHER" id="PTHR38588:SF1">
    <property type="entry name" value="BLL0334 PROTEIN"/>
    <property type="match status" value="1"/>
</dbReference>
<dbReference type="AlphaFoldDB" id="A0A2P7VIL3"/>
<evidence type="ECO:0000313" key="1">
    <source>
        <dbReference type="EMBL" id="PSJ99039.1"/>
    </source>
</evidence>
<dbReference type="EMBL" id="PXZM01000005">
    <property type="protein sequence ID" value="PSJ99039.1"/>
    <property type="molecule type" value="Genomic_DNA"/>
</dbReference>
<dbReference type="OrthoDB" id="9787428at2"/>
<dbReference type="InterPro" id="IPR023393">
    <property type="entry name" value="START-like_dom_sf"/>
</dbReference>
<gene>
    <name evidence="1" type="ORF">C7R93_05295</name>
</gene>
<name>A0A2P7VIL3_9BACL</name>
<dbReference type="SUPFAM" id="SSF55961">
    <property type="entry name" value="Bet v1-like"/>
    <property type="match status" value="1"/>
</dbReference>
<dbReference type="InterPro" id="IPR010419">
    <property type="entry name" value="CO_DH_gsu"/>
</dbReference>
<sequence length="154" mass="17251">MKLSDSFTIQASKADVWSVFMDVEKLSGCVPGCKEVKMSSPTRYEASMEVKIQFMTIQFRVTGELKEAVEGEALQVEMTGQPVALAGLFRNQLHLQLIEEQPGTTRVQYEMDLQMTGRLASLGDILMKGTVKKKAEEFATNVQTLFQSSQEIYN</sequence>
<dbReference type="Gene3D" id="3.30.530.20">
    <property type="match status" value="1"/>
</dbReference>
<reference evidence="1 2" key="1">
    <citation type="submission" date="2018-03" db="EMBL/GenBank/DDBJ databases">
        <title>Brevisbacillus phylogenomics.</title>
        <authorList>
            <person name="Dunlap C."/>
        </authorList>
    </citation>
    <scope>NUCLEOTIDE SEQUENCE [LARGE SCALE GENOMIC DNA]</scope>
    <source>
        <strain evidence="1 2">NRRL NRS-1210</strain>
    </source>
</reference>
<organism evidence="1 2">
    <name type="scientific">Brevibacillus fortis</name>
    <dbReference type="NCBI Taxonomy" id="2126352"/>
    <lineage>
        <taxon>Bacteria</taxon>
        <taxon>Bacillati</taxon>
        <taxon>Bacillota</taxon>
        <taxon>Bacilli</taxon>
        <taxon>Bacillales</taxon>
        <taxon>Paenibacillaceae</taxon>
        <taxon>Brevibacillus</taxon>
    </lineage>
</organism>
<proteinExistence type="predicted"/>
<comment type="caution">
    <text evidence="1">The sequence shown here is derived from an EMBL/GenBank/DDBJ whole genome shotgun (WGS) entry which is preliminary data.</text>
</comment>
<dbReference type="Proteomes" id="UP000240419">
    <property type="component" value="Unassembled WGS sequence"/>
</dbReference>
<keyword evidence="2" id="KW-1185">Reference proteome</keyword>
<dbReference type="Pfam" id="PF06240">
    <property type="entry name" value="COXG"/>
    <property type="match status" value="1"/>
</dbReference>
<accession>A0A2P7VIL3</accession>